<keyword evidence="5 6" id="KW-0472">Membrane</keyword>
<dbReference type="Pfam" id="PF13520">
    <property type="entry name" value="AA_permease_2"/>
    <property type="match status" value="1"/>
</dbReference>
<dbReference type="Proteomes" id="UP000250140">
    <property type="component" value="Unassembled WGS sequence"/>
</dbReference>
<comment type="subcellular location">
    <subcellularLocation>
        <location evidence="1">Membrane</location>
        <topology evidence="1">Multi-pass membrane protein</topology>
    </subcellularLocation>
</comment>
<keyword evidence="4 6" id="KW-1133">Transmembrane helix</keyword>
<evidence type="ECO:0000256" key="4">
    <source>
        <dbReference type="ARBA" id="ARBA00022989"/>
    </source>
</evidence>
<feature type="transmembrane region" description="Helical" evidence="6">
    <location>
        <begin position="102"/>
        <end position="126"/>
    </location>
</feature>
<evidence type="ECO:0000256" key="3">
    <source>
        <dbReference type="ARBA" id="ARBA00022692"/>
    </source>
</evidence>
<feature type="transmembrane region" description="Helical" evidence="6">
    <location>
        <begin position="138"/>
        <end position="159"/>
    </location>
</feature>
<feature type="transmembrane region" description="Helical" evidence="6">
    <location>
        <begin position="452"/>
        <end position="472"/>
    </location>
</feature>
<reference evidence="7 8" key="1">
    <citation type="journal article" date="2016" name="Nat. Commun.">
        <title>Ectomycorrhizal ecology is imprinted in the genome of the dominant symbiotic fungus Cenococcum geophilum.</title>
        <authorList>
            <consortium name="DOE Joint Genome Institute"/>
            <person name="Peter M."/>
            <person name="Kohler A."/>
            <person name="Ohm R.A."/>
            <person name="Kuo A."/>
            <person name="Krutzmann J."/>
            <person name="Morin E."/>
            <person name="Arend M."/>
            <person name="Barry K.W."/>
            <person name="Binder M."/>
            <person name="Choi C."/>
            <person name="Clum A."/>
            <person name="Copeland A."/>
            <person name="Grisel N."/>
            <person name="Haridas S."/>
            <person name="Kipfer T."/>
            <person name="LaButti K."/>
            <person name="Lindquist E."/>
            <person name="Lipzen A."/>
            <person name="Maire R."/>
            <person name="Meier B."/>
            <person name="Mihaltcheva S."/>
            <person name="Molinier V."/>
            <person name="Murat C."/>
            <person name="Poggeler S."/>
            <person name="Quandt C.A."/>
            <person name="Sperisen C."/>
            <person name="Tritt A."/>
            <person name="Tisserant E."/>
            <person name="Crous P.W."/>
            <person name="Henrissat B."/>
            <person name="Nehls U."/>
            <person name="Egli S."/>
            <person name="Spatafora J.W."/>
            <person name="Grigoriev I.V."/>
            <person name="Martin F.M."/>
        </authorList>
    </citation>
    <scope>NUCLEOTIDE SEQUENCE [LARGE SCALE GENOMIC DNA]</scope>
    <source>
        <strain evidence="7 8">CBS 207.34</strain>
    </source>
</reference>
<dbReference type="PANTHER" id="PTHR45649:SF1">
    <property type="entry name" value="TRANSPORTER, PUTATIVE (EUROFUNG)-RELATED"/>
    <property type="match status" value="1"/>
</dbReference>
<keyword evidence="3 6" id="KW-0812">Transmembrane</keyword>
<dbReference type="OrthoDB" id="3257095at2759"/>
<accession>A0A8E2JVU4</accession>
<gene>
    <name evidence="7" type="ORF">AOQ84DRAFT_423355</name>
</gene>
<feature type="transmembrane region" description="Helical" evidence="6">
    <location>
        <begin position="376"/>
        <end position="400"/>
    </location>
</feature>
<evidence type="ECO:0000256" key="5">
    <source>
        <dbReference type="ARBA" id="ARBA00023136"/>
    </source>
</evidence>
<dbReference type="EMBL" id="KV749030">
    <property type="protein sequence ID" value="OCL11504.1"/>
    <property type="molecule type" value="Genomic_DNA"/>
</dbReference>
<dbReference type="PANTHER" id="PTHR45649">
    <property type="entry name" value="AMINO-ACID PERMEASE BAT1"/>
    <property type="match status" value="1"/>
</dbReference>
<proteinExistence type="predicted"/>
<name>A0A8E2JVU4_9PEZI</name>
<evidence type="ECO:0000313" key="7">
    <source>
        <dbReference type="EMBL" id="OCL11504.1"/>
    </source>
</evidence>
<feature type="transmembrane region" description="Helical" evidence="6">
    <location>
        <begin position="420"/>
        <end position="440"/>
    </location>
</feature>
<organism evidence="7 8">
    <name type="scientific">Glonium stellatum</name>
    <dbReference type="NCBI Taxonomy" id="574774"/>
    <lineage>
        <taxon>Eukaryota</taxon>
        <taxon>Fungi</taxon>
        <taxon>Dikarya</taxon>
        <taxon>Ascomycota</taxon>
        <taxon>Pezizomycotina</taxon>
        <taxon>Dothideomycetes</taxon>
        <taxon>Pleosporomycetidae</taxon>
        <taxon>Gloniales</taxon>
        <taxon>Gloniaceae</taxon>
        <taxon>Glonium</taxon>
    </lineage>
</organism>
<feature type="transmembrane region" description="Helical" evidence="6">
    <location>
        <begin position="40"/>
        <end position="66"/>
    </location>
</feature>
<dbReference type="PIRSF" id="PIRSF006060">
    <property type="entry name" value="AA_transporter"/>
    <property type="match status" value="1"/>
</dbReference>
<feature type="transmembrane region" description="Helical" evidence="6">
    <location>
        <begin position="302"/>
        <end position="329"/>
    </location>
</feature>
<dbReference type="GO" id="GO:0022857">
    <property type="term" value="F:transmembrane transporter activity"/>
    <property type="evidence" value="ECO:0007669"/>
    <property type="project" value="InterPro"/>
</dbReference>
<feature type="transmembrane region" description="Helical" evidence="6">
    <location>
        <begin position="253"/>
        <end position="274"/>
    </location>
</feature>
<protein>
    <submittedName>
        <fullName evidence="7">Putative choline transport protein</fullName>
    </submittedName>
</protein>
<keyword evidence="2" id="KW-0813">Transport</keyword>
<dbReference type="AlphaFoldDB" id="A0A8E2JVU4"/>
<sequence>MNFQRHNNILELNISHNISNTSDEHTLAHFGKRQHMIQPFLFNGGPTGAITTYPIISAGVFAQILVMAELSSMIPLSGGQYNWVAILSPPSLSNLLSYSTGWILVIAWQSASASVVWLCSQMIIALASVNNPEYSSKIWHSTLISFAIVALGVLVNTYLGRIFPTLESLAFILHVVGFFVVLIVMIYLAPKADSSLVFNNFLNGGDFPNDAQSVLVGIMPSMYSFIGVDAATHIAEEIENSARVIPRAMIMTVMIHAITAYAMMIAVMFCMGSVDNVLTSTLSFPIITVFEGITDSPKGASVLVAIITVMTISGSIGLLATASRMLWAFAREDGVPFSSHISRIEPHTALPVYAISITACVSMLLALIGLSSTTTLNVLSGLTIAGFYSGFILSASMMLWRRLTTPDTNIPWGPFRLGKLGVPVTVFALAYSFIGWLFSFWPSVAVVSVKTFNWSLVVYFGVMFLAMGWWAVRARKTYKGPKMEISSH</sequence>
<dbReference type="GO" id="GO:0016020">
    <property type="term" value="C:membrane"/>
    <property type="evidence" value="ECO:0007669"/>
    <property type="project" value="UniProtKB-SubCell"/>
</dbReference>
<feature type="transmembrane region" description="Helical" evidence="6">
    <location>
        <begin position="171"/>
        <end position="189"/>
    </location>
</feature>
<dbReference type="InterPro" id="IPR002293">
    <property type="entry name" value="AA/rel_permease1"/>
</dbReference>
<evidence type="ECO:0000256" key="1">
    <source>
        <dbReference type="ARBA" id="ARBA00004141"/>
    </source>
</evidence>
<keyword evidence="8" id="KW-1185">Reference proteome</keyword>
<evidence type="ECO:0000256" key="6">
    <source>
        <dbReference type="SAM" id="Phobius"/>
    </source>
</evidence>
<evidence type="ECO:0000313" key="8">
    <source>
        <dbReference type="Proteomes" id="UP000250140"/>
    </source>
</evidence>
<evidence type="ECO:0000256" key="2">
    <source>
        <dbReference type="ARBA" id="ARBA00022448"/>
    </source>
</evidence>
<feature type="transmembrane region" description="Helical" evidence="6">
    <location>
        <begin position="350"/>
        <end position="370"/>
    </location>
</feature>
<dbReference type="Gene3D" id="1.20.1740.10">
    <property type="entry name" value="Amino acid/polyamine transporter I"/>
    <property type="match status" value="1"/>
</dbReference>